<dbReference type="RefSeq" id="WP_034846538.1">
    <property type="nucleotide sequence ID" value="NZ_JANX01000582.1"/>
</dbReference>
<dbReference type="Pfam" id="PF26324">
    <property type="entry name" value="HopBF1_kinase"/>
    <property type="match status" value="1"/>
</dbReference>
<sequence length="131" mass="14019">MDRADREIAMLETLAAKGLPTVAIVGKTTVHGQPAIIFERCSGSSADIVRNRSVVDDRLLNEASVASLSRIRAIMLETPIAVSRLNLLIRSDGAVVLSDPEGVWEGRQPPQDQVALIDLLLAAAQAKLGRP</sequence>
<proteinExistence type="predicted"/>
<dbReference type="OrthoDB" id="9429411at2"/>
<gene>
    <name evidence="2" type="ORF">P409_28820</name>
</gene>
<dbReference type="InterPro" id="IPR054555">
    <property type="entry name" value="T3SS_HopBF1-like"/>
</dbReference>
<comment type="caution">
    <text evidence="2">The sequence shown here is derived from an EMBL/GenBank/DDBJ whole genome shotgun (WGS) entry which is preliminary data.</text>
</comment>
<organism evidence="2 3">
    <name type="scientific">Inquilinus limosus MP06</name>
    <dbReference type="NCBI Taxonomy" id="1398085"/>
    <lineage>
        <taxon>Bacteria</taxon>
        <taxon>Pseudomonadati</taxon>
        <taxon>Pseudomonadota</taxon>
        <taxon>Alphaproteobacteria</taxon>
        <taxon>Rhodospirillales</taxon>
        <taxon>Rhodospirillaceae</taxon>
        <taxon>Inquilinus</taxon>
    </lineage>
</organism>
<feature type="domain" description="Type III secretion system effector HopBF1-like" evidence="1">
    <location>
        <begin position="4"/>
        <end position="127"/>
    </location>
</feature>
<dbReference type="CDD" id="cd20900">
    <property type="entry name" value="HopBF1"/>
    <property type="match status" value="1"/>
</dbReference>
<evidence type="ECO:0000259" key="1">
    <source>
        <dbReference type="Pfam" id="PF26324"/>
    </source>
</evidence>
<accession>A0A0A0CZF6</accession>
<dbReference type="AlphaFoldDB" id="A0A0A0CZF6"/>
<dbReference type="EMBL" id="JANX01000582">
    <property type="protein sequence ID" value="KGM31159.1"/>
    <property type="molecule type" value="Genomic_DNA"/>
</dbReference>
<evidence type="ECO:0000313" key="2">
    <source>
        <dbReference type="EMBL" id="KGM31159.1"/>
    </source>
</evidence>
<dbReference type="InterPro" id="IPR011009">
    <property type="entry name" value="Kinase-like_dom_sf"/>
</dbReference>
<protein>
    <recommendedName>
        <fullName evidence="1">Type III secretion system effector HopBF1-like domain-containing protein</fullName>
    </recommendedName>
</protein>
<evidence type="ECO:0000313" key="3">
    <source>
        <dbReference type="Proteomes" id="UP000029995"/>
    </source>
</evidence>
<name>A0A0A0CZF6_9PROT</name>
<reference evidence="2 3" key="1">
    <citation type="submission" date="2014-01" db="EMBL/GenBank/DDBJ databases">
        <title>Genome sequence determination for a cystic fibrosis isolate, Inquilinus limosus.</title>
        <authorList>
            <person name="Pino M."/>
            <person name="Di Conza J."/>
            <person name="Gutkind G."/>
        </authorList>
    </citation>
    <scope>NUCLEOTIDE SEQUENCE [LARGE SCALE GENOMIC DNA]</scope>
    <source>
        <strain evidence="2 3">MP06</strain>
    </source>
</reference>
<dbReference type="SUPFAM" id="SSF56112">
    <property type="entry name" value="Protein kinase-like (PK-like)"/>
    <property type="match status" value="1"/>
</dbReference>
<dbReference type="Proteomes" id="UP000029995">
    <property type="component" value="Unassembled WGS sequence"/>
</dbReference>